<dbReference type="PROSITE" id="PS51462">
    <property type="entry name" value="NUDIX"/>
    <property type="match status" value="1"/>
</dbReference>
<dbReference type="PROSITE" id="PS00893">
    <property type="entry name" value="NUDIX_BOX"/>
    <property type="match status" value="1"/>
</dbReference>
<dbReference type="PANTHER" id="PTHR16099">
    <property type="entry name" value="8-OXO-DGTP DIPHOSPHATES NUDT15"/>
    <property type="match status" value="1"/>
</dbReference>
<dbReference type="GO" id="GO:0006203">
    <property type="term" value="P:dGTP catabolic process"/>
    <property type="evidence" value="ECO:0007669"/>
    <property type="project" value="TreeGrafter"/>
</dbReference>
<gene>
    <name evidence="5" type="ORF">C8N24_2495</name>
</gene>
<dbReference type="EMBL" id="RBIL01000001">
    <property type="protein sequence ID" value="RKQ92643.1"/>
    <property type="molecule type" value="Genomic_DNA"/>
</dbReference>
<feature type="domain" description="Nudix hydrolase" evidence="4">
    <location>
        <begin position="3"/>
        <end position="128"/>
    </location>
</feature>
<proteinExistence type="inferred from homology"/>
<comment type="similarity">
    <text evidence="1 3">Belongs to the Nudix hydrolase family.</text>
</comment>
<dbReference type="AlphaFoldDB" id="A0A660LFQ2"/>
<protein>
    <submittedName>
        <fullName evidence="5">8-oxo-dGTP diphosphatase</fullName>
    </submittedName>
</protein>
<sequence>MTSTRAGVGIVVRDPDGLILVGRRLAEPGQPLAIPGGKLEGEETIEACAARELAEETGIELDPTTLRTFAAILVDGWLVAGVLAEPQQPVQPHVREPDKFGAFEWIDPAGPHEPLFALTAALLAQLRSAGA</sequence>
<dbReference type="InterPro" id="IPR000086">
    <property type="entry name" value="NUDIX_hydrolase_dom"/>
</dbReference>
<organism evidence="5 6">
    <name type="scientific">Solirubrobacter pauli</name>
    <dbReference type="NCBI Taxonomy" id="166793"/>
    <lineage>
        <taxon>Bacteria</taxon>
        <taxon>Bacillati</taxon>
        <taxon>Actinomycetota</taxon>
        <taxon>Thermoleophilia</taxon>
        <taxon>Solirubrobacterales</taxon>
        <taxon>Solirubrobacteraceae</taxon>
        <taxon>Solirubrobacter</taxon>
    </lineage>
</organism>
<reference evidence="5 6" key="1">
    <citation type="submission" date="2018-10" db="EMBL/GenBank/DDBJ databases">
        <title>Genomic Encyclopedia of Archaeal and Bacterial Type Strains, Phase II (KMG-II): from individual species to whole genera.</title>
        <authorList>
            <person name="Goeker M."/>
        </authorList>
    </citation>
    <scope>NUCLEOTIDE SEQUENCE [LARGE SCALE GENOMIC DNA]</scope>
    <source>
        <strain evidence="5 6">DSM 14954</strain>
    </source>
</reference>
<evidence type="ECO:0000259" key="4">
    <source>
        <dbReference type="PROSITE" id="PS51462"/>
    </source>
</evidence>
<dbReference type="GO" id="GO:0005829">
    <property type="term" value="C:cytosol"/>
    <property type="evidence" value="ECO:0007669"/>
    <property type="project" value="TreeGrafter"/>
</dbReference>
<dbReference type="OrthoDB" id="21342at2"/>
<evidence type="ECO:0000256" key="1">
    <source>
        <dbReference type="ARBA" id="ARBA00005582"/>
    </source>
</evidence>
<dbReference type="InterPro" id="IPR020084">
    <property type="entry name" value="NUDIX_hydrolase_CS"/>
</dbReference>
<dbReference type="InterPro" id="IPR020476">
    <property type="entry name" value="Nudix_hydrolase"/>
</dbReference>
<dbReference type="InterPro" id="IPR015797">
    <property type="entry name" value="NUDIX_hydrolase-like_dom_sf"/>
</dbReference>
<dbReference type="SUPFAM" id="SSF55811">
    <property type="entry name" value="Nudix"/>
    <property type="match status" value="1"/>
</dbReference>
<comment type="caution">
    <text evidence="5">The sequence shown here is derived from an EMBL/GenBank/DDBJ whole genome shotgun (WGS) entry which is preliminary data.</text>
</comment>
<evidence type="ECO:0000256" key="3">
    <source>
        <dbReference type="RuleBase" id="RU003476"/>
    </source>
</evidence>
<keyword evidence="6" id="KW-1185">Reference proteome</keyword>
<evidence type="ECO:0000256" key="2">
    <source>
        <dbReference type="ARBA" id="ARBA00022801"/>
    </source>
</evidence>
<dbReference type="PRINTS" id="PR00502">
    <property type="entry name" value="NUDIXFAMILY"/>
</dbReference>
<dbReference type="PANTHER" id="PTHR16099:SF5">
    <property type="entry name" value="NUCLEOTIDE TRIPHOSPHATE DIPHOSPHATASE NUDT15"/>
    <property type="match status" value="1"/>
</dbReference>
<accession>A0A660LFQ2</accession>
<dbReference type="Gene3D" id="3.90.79.10">
    <property type="entry name" value="Nucleoside Triphosphate Pyrophosphohydrolase"/>
    <property type="match status" value="1"/>
</dbReference>
<evidence type="ECO:0000313" key="6">
    <source>
        <dbReference type="Proteomes" id="UP000278962"/>
    </source>
</evidence>
<dbReference type="Pfam" id="PF00293">
    <property type="entry name" value="NUDIX"/>
    <property type="match status" value="1"/>
</dbReference>
<evidence type="ECO:0000313" key="5">
    <source>
        <dbReference type="EMBL" id="RKQ92643.1"/>
    </source>
</evidence>
<dbReference type="RefSeq" id="WP_121250324.1">
    <property type="nucleotide sequence ID" value="NZ_RBIL01000001.1"/>
</dbReference>
<name>A0A660LFQ2_9ACTN</name>
<keyword evidence="2 3" id="KW-0378">Hydrolase</keyword>
<dbReference type="Proteomes" id="UP000278962">
    <property type="component" value="Unassembled WGS sequence"/>
</dbReference>
<dbReference type="GO" id="GO:0035539">
    <property type="term" value="F:8-oxo-7,8-dihydrodeoxyguanosine triphosphate pyrophosphatase activity"/>
    <property type="evidence" value="ECO:0007669"/>
    <property type="project" value="TreeGrafter"/>
</dbReference>